<dbReference type="PANTHER" id="PTHR24104">
    <property type="entry name" value="E3 UBIQUITIN-PROTEIN LIGASE NHLRC1-RELATED"/>
    <property type="match status" value="1"/>
</dbReference>
<evidence type="ECO:0000313" key="5">
    <source>
        <dbReference type="Proteomes" id="UP000663832"/>
    </source>
</evidence>
<keyword evidence="5" id="KW-1185">Reference proteome</keyword>
<organism evidence="3 6">
    <name type="scientific">Adineta steineri</name>
    <dbReference type="NCBI Taxonomy" id="433720"/>
    <lineage>
        <taxon>Eukaryota</taxon>
        <taxon>Metazoa</taxon>
        <taxon>Spiralia</taxon>
        <taxon>Gnathifera</taxon>
        <taxon>Rotifera</taxon>
        <taxon>Eurotatoria</taxon>
        <taxon>Bdelloidea</taxon>
        <taxon>Adinetida</taxon>
        <taxon>Adinetidae</taxon>
        <taxon>Adineta</taxon>
    </lineage>
</organism>
<protein>
    <submittedName>
        <fullName evidence="3">Uncharacterized protein</fullName>
    </submittedName>
</protein>
<dbReference type="InterPro" id="IPR050952">
    <property type="entry name" value="TRIM-NHL_E3_ligases"/>
</dbReference>
<dbReference type="Pfam" id="PF01436">
    <property type="entry name" value="NHL"/>
    <property type="match status" value="2"/>
</dbReference>
<gene>
    <name evidence="3" type="ORF">BJG266_LOCUS23209</name>
    <name evidence="4" type="ORF">QVE165_LOCUS24869</name>
</gene>
<dbReference type="Gene3D" id="2.120.10.30">
    <property type="entry name" value="TolB, C-terminal domain"/>
    <property type="match status" value="1"/>
</dbReference>
<dbReference type="CDD" id="cd05819">
    <property type="entry name" value="NHL"/>
    <property type="match status" value="1"/>
</dbReference>
<proteinExistence type="predicted"/>
<dbReference type="InterPro" id="IPR001258">
    <property type="entry name" value="NHL_repeat"/>
</dbReference>
<keyword evidence="1" id="KW-0677">Repeat</keyword>
<evidence type="ECO:0000256" key="2">
    <source>
        <dbReference type="PROSITE-ProRule" id="PRU00504"/>
    </source>
</evidence>
<sequence>MKIALETKQTWLAAGGSLGADANQLNSPRGVTVDQSDNVYVADSLNHRIVRWLVGATIGTVIAGDRVKGSKSYQLNTPRDLQFDQDGNLYVADTLNHRVQKFIIDKSAC</sequence>
<accession>A0A814RN14</accession>
<dbReference type="EMBL" id="CAJNOI010000152">
    <property type="protein sequence ID" value="CAF1134790.1"/>
    <property type="molecule type" value="Genomic_DNA"/>
</dbReference>
<dbReference type="GO" id="GO:0008270">
    <property type="term" value="F:zinc ion binding"/>
    <property type="evidence" value="ECO:0007669"/>
    <property type="project" value="UniProtKB-KW"/>
</dbReference>
<dbReference type="PROSITE" id="PS51125">
    <property type="entry name" value="NHL"/>
    <property type="match status" value="2"/>
</dbReference>
<dbReference type="SUPFAM" id="SSF101898">
    <property type="entry name" value="NHL repeat"/>
    <property type="match status" value="1"/>
</dbReference>
<evidence type="ECO:0000313" key="3">
    <source>
        <dbReference type="EMBL" id="CAF1134790.1"/>
    </source>
</evidence>
<evidence type="ECO:0000313" key="6">
    <source>
        <dbReference type="Proteomes" id="UP000663877"/>
    </source>
</evidence>
<dbReference type="OrthoDB" id="342730at2759"/>
<name>A0A814RN14_9BILA</name>
<comment type="caution">
    <text evidence="3">The sequence shown here is derived from an EMBL/GenBank/DDBJ whole genome shotgun (WGS) entry which is preliminary data.</text>
</comment>
<dbReference type="EMBL" id="CAJNOM010000177">
    <property type="protein sequence ID" value="CAF1184329.1"/>
    <property type="molecule type" value="Genomic_DNA"/>
</dbReference>
<dbReference type="Proteomes" id="UP000663877">
    <property type="component" value="Unassembled WGS sequence"/>
</dbReference>
<evidence type="ECO:0000313" key="4">
    <source>
        <dbReference type="EMBL" id="CAF1184329.1"/>
    </source>
</evidence>
<dbReference type="AlphaFoldDB" id="A0A814RN14"/>
<dbReference type="Proteomes" id="UP000663832">
    <property type="component" value="Unassembled WGS sequence"/>
</dbReference>
<evidence type="ECO:0000256" key="1">
    <source>
        <dbReference type="ARBA" id="ARBA00022737"/>
    </source>
</evidence>
<reference evidence="3" key="1">
    <citation type="submission" date="2021-02" db="EMBL/GenBank/DDBJ databases">
        <authorList>
            <person name="Nowell W R."/>
        </authorList>
    </citation>
    <scope>NUCLEOTIDE SEQUENCE</scope>
</reference>
<dbReference type="InterPro" id="IPR011042">
    <property type="entry name" value="6-blade_b-propeller_TolB-like"/>
</dbReference>
<dbReference type="PANTHER" id="PTHR24104:SF25">
    <property type="entry name" value="PROTEIN LIN-41"/>
    <property type="match status" value="1"/>
</dbReference>
<feature type="repeat" description="NHL" evidence="2">
    <location>
        <begin position="16"/>
        <end position="50"/>
    </location>
</feature>
<feature type="repeat" description="NHL" evidence="2">
    <location>
        <begin position="66"/>
        <end position="105"/>
    </location>
</feature>